<dbReference type="Pfam" id="PF14441">
    <property type="entry name" value="OTT_1508_deam"/>
    <property type="match status" value="1"/>
</dbReference>
<keyword evidence="2" id="KW-1185">Reference proteome</keyword>
<evidence type="ECO:0000313" key="1">
    <source>
        <dbReference type="EMBL" id="CAF9912229.1"/>
    </source>
</evidence>
<protein>
    <submittedName>
        <fullName evidence="1">Uncharacterized protein</fullName>
    </submittedName>
</protein>
<dbReference type="Proteomes" id="UP000664169">
    <property type="component" value="Unassembled WGS sequence"/>
</dbReference>
<dbReference type="AlphaFoldDB" id="A0A8H3ET97"/>
<comment type="caution">
    <text evidence="1">The sequence shown here is derived from an EMBL/GenBank/DDBJ whole genome shotgun (WGS) entry which is preliminary data.</text>
</comment>
<accession>A0A8H3ET97</accession>
<reference evidence="1" key="1">
    <citation type="submission" date="2021-03" db="EMBL/GenBank/DDBJ databases">
        <authorList>
            <person name="Tagirdzhanova G."/>
        </authorList>
    </citation>
    <scope>NUCLEOTIDE SEQUENCE</scope>
</reference>
<sequence length="460" mass="52528">MAEDERSSIKTAALEDSIWRDIPEDTFRQHLVTLEERTNAIPIKPWTLSSKEDDTLSTANLYTLTVNEEQKLADDFAYLAAVGEGAQSVAAVCIEENTSSQSMCIRLAAADAVDTKVKIHLEEVGQLLTSSRICTCQGMTNSYINSLLTKIIELQHYKLLGRLRSCKWQKPKYLSRTHKKPLWQDLDNLIHRVQHVYPRKNHPRQGPVIQRLLCLQEMLKALENIPPGRGNELASLQEVVQDCYRFCKSQEIEHFATTLEAHGSRTPQLAAALKTLQQIEKIGAFQRIAMGMIARSQTYPSLFSRIEFEYMQPYSVQSTEIGYERWAKTIHVHAEIQLIVHYDLMSSTAGISCFKPPRTVGTSKYLCYLCFLFMSHHGRFSPNNTHGRLYDQWTIPDLAEYDDAIRQGLRDVIRQMDSDVTELANDIGPRQGKRDAWRSEPMTSRQNLLHLLPSESEVES</sequence>
<organism evidence="1 2">
    <name type="scientific">Gomphillus americanus</name>
    <dbReference type="NCBI Taxonomy" id="1940652"/>
    <lineage>
        <taxon>Eukaryota</taxon>
        <taxon>Fungi</taxon>
        <taxon>Dikarya</taxon>
        <taxon>Ascomycota</taxon>
        <taxon>Pezizomycotina</taxon>
        <taxon>Lecanoromycetes</taxon>
        <taxon>OSLEUM clade</taxon>
        <taxon>Ostropomycetidae</taxon>
        <taxon>Ostropales</taxon>
        <taxon>Graphidaceae</taxon>
        <taxon>Gomphilloideae</taxon>
        <taxon>Gomphillus</taxon>
    </lineage>
</organism>
<name>A0A8H3ET97_9LECA</name>
<gene>
    <name evidence="1" type="ORF">GOMPHAMPRED_007601</name>
</gene>
<evidence type="ECO:0000313" key="2">
    <source>
        <dbReference type="Proteomes" id="UP000664169"/>
    </source>
</evidence>
<dbReference type="OrthoDB" id="4851849at2759"/>
<dbReference type="EMBL" id="CAJPDQ010000007">
    <property type="protein sequence ID" value="CAF9912229.1"/>
    <property type="molecule type" value="Genomic_DNA"/>
</dbReference>
<proteinExistence type="predicted"/>
<dbReference type="InterPro" id="IPR027796">
    <property type="entry name" value="OTT_1508_deam-like"/>
</dbReference>